<organism evidence="1 2">
    <name type="scientific">Rhodoglobus aureus</name>
    <dbReference type="NCBI Taxonomy" id="191497"/>
    <lineage>
        <taxon>Bacteria</taxon>
        <taxon>Bacillati</taxon>
        <taxon>Actinomycetota</taxon>
        <taxon>Actinomycetes</taxon>
        <taxon>Micrococcales</taxon>
        <taxon>Microbacteriaceae</taxon>
        <taxon>Rhodoglobus</taxon>
    </lineage>
</organism>
<evidence type="ECO:0000313" key="1">
    <source>
        <dbReference type="EMBL" id="GAA1214934.1"/>
    </source>
</evidence>
<comment type="caution">
    <text evidence="1">The sequence shown here is derived from an EMBL/GenBank/DDBJ whole genome shotgun (WGS) entry which is preliminary data.</text>
</comment>
<gene>
    <name evidence="1" type="ORF">GCM10009655_12680</name>
</gene>
<keyword evidence="2" id="KW-1185">Reference proteome</keyword>
<dbReference type="Proteomes" id="UP001500943">
    <property type="component" value="Unassembled WGS sequence"/>
</dbReference>
<accession>A0ABN1VPD4</accession>
<name>A0ABN1VPD4_9MICO</name>
<evidence type="ECO:0000313" key="2">
    <source>
        <dbReference type="Proteomes" id="UP001500943"/>
    </source>
</evidence>
<reference evidence="1 2" key="1">
    <citation type="journal article" date="2019" name="Int. J. Syst. Evol. Microbiol.">
        <title>The Global Catalogue of Microorganisms (GCM) 10K type strain sequencing project: providing services to taxonomists for standard genome sequencing and annotation.</title>
        <authorList>
            <consortium name="The Broad Institute Genomics Platform"/>
            <consortium name="The Broad Institute Genome Sequencing Center for Infectious Disease"/>
            <person name="Wu L."/>
            <person name="Ma J."/>
        </authorList>
    </citation>
    <scope>NUCLEOTIDE SEQUENCE [LARGE SCALE GENOMIC DNA]</scope>
    <source>
        <strain evidence="1 2">JCM 12762</strain>
    </source>
</reference>
<dbReference type="EMBL" id="BAAAKW010000025">
    <property type="protein sequence ID" value="GAA1214934.1"/>
    <property type="molecule type" value="Genomic_DNA"/>
</dbReference>
<protein>
    <submittedName>
        <fullName evidence="1">Uncharacterized protein</fullName>
    </submittedName>
</protein>
<proteinExistence type="predicted"/>
<sequence length="112" mass="12727">MVREAEGLPVRRAAVGESALVYRDSNPFDDFGLALSRFGSKLGLTQFEGYALIYHLKLKQDDRAYFIRRTLKGAVKFQGLSARALELAKKEMAKPDFDLDALKRLYSQRDKP</sequence>